<dbReference type="STRING" id="886738.Nlim_0130"/>
<feature type="domain" description="Histidine kinase" evidence="7">
    <location>
        <begin position="132"/>
        <end position="330"/>
    </location>
</feature>
<sequence>MLALLDKDGKILDCNEHCSKNLGYEKNEMIGLIGPVDMVAEYDRQKAVDAFGIVVKNGINHDVPFDMMRKDHSIFPTIWSGAVLYDKSGNLEGYLVTGKDLSNLKNLENELEISQDHLKVSRLTTLGELTARLTHDMKNPLSSIFNRIDLIKMTTKEEKTIDHCNKIKHSLDQILHLIDDVTNFVRINPTKFQKNHLQDIIKNALEFIIIPNGIIIELPKDDPEINCDESQMTIVFTNLIYNAIQKLQDEGSISIQYDSDVSSHIIKIIDSGNPIPDDILDKIFEPLFTTKQKGTGLGLVSCKAIVEIHSGKLYVKNNPVTFTIVLPKNLK</sequence>
<dbReference type="InterPro" id="IPR036890">
    <property type="entry name" value="HATPase_C_sf"/>
</dbReference>
<dbReference type="PRINTS" id="PR00344">
    <property type="entry name" value="BCTRLSENSOR"/>
</dbReference>
<dbReference type="GO" id="GO:0005524">
    <property type="term" value="F:ATP binding"/>
    <property type="evidence" value="ECO:0007669"/>
    <property type="project" value="UniProtKB-KW"/>
</dbReference>
<keyword evidence="1" id="KW-0597">Phosphoprotein</keyword>
<keyword evidence="5" id="KW-0067">ATP-binding</keyword>
<dbReference type="SUPFAM" id="SSF47384">
    <property type="entry name" value="Homodimeric domain of signal transducing histidine kinase"/>
    <property type="match status" value="1"/>
</dbReference>
<dbReference type="CDD" id="cd00082">
    <property type="entry name" value="HisKA"/>
    <property type="match status" value="1"/>
</dbReference>
<dbReference type="InterPro" id="IPR000014">
    <property type="entry name" value="PAS"/>
</dbReference>
<protein>
    <submittedName>
        <fullName evidence="10">Signal transduction histidine kinase</fullName>
    </submittedName>
</protein>
<dbReference type="PANTHER" id="PTHR43065">
    <property type="entry name" value="SENSOR HISTIDINE KINASE"/>
    <property type="match status" value="1"/>
</dbReference>
<dbReference type="Pfam" id="PF00512">
    <property type="entry name" value="HisKA"/>
    <property type="match status" value="1"/>
</dbReference>
<dbReference type="PANTHER" id="PTHR43065:SF10">
    <property type="entry name" value="PEROXIDE STRESS-ACTIVATED HISTIDINE KINASE MAK3"/>
    <property type="match status" value="1"/>
</dbReference>
<accession>F3KI36</accession>
<evidence type="ECO:0000256" key="4">
    <source>
        <dbReference type="ARBA" id="ARBA00022777"/>
    </source>
</evidence>
<evidence type="ECO:0000259" key="9">
    <source>
        <dbReference type="PROSITE" id="PS50113"/>
    </source>
</evidence>
<dbReference type="SMART" id="SM00086">
    <property type="entry name" value="PAC"/>
    <property type="match status" value="1"/>
</dbReference>
<dbReference type="InterPro" id="IPR003661">
    <property type="entry name" value="HisK_dim/P_dom"/>
</dbReference>
<organism evidence="10">
    <name type="scientific">Candidatus Nitrosarchaeum limnium SFB1</name>
    <dbReference type="NCBI Taxonomy" id="886738"/>
    <lineage>
        <taxon>Archaea</taxon>
        <taxon>Nitrososphaerota</taxon>
        <taxon>Nitrososphaeria</taxon>
        <taxon>Nitrosopumilales</taxon>
        <taxon>Nitrosopumilaceae</taxon>
        <taxon>Nitrosarchaeum</taxon>
    </lineage>
</organism>
<keyword evidence="6" id="KW-0902">Two-component regulatory system</keyword>
<dbReference type="InterPro" id="IPR001610">
    <property type="entry name" value="PAC"/>
</dbReference>
<keyword evidence="4 10" id="KW-0418">Kinase</keyword>
<keyword evidence="2" id="KW-0808">Transferase</keyword>
<evidence type="ECO:0000259" key="8">
    <source>
        <dbReference type="PROSITE" id="PS50112"/>
    </source>
</evidence>
<dbReference type="InterPro" id="IPR005467">
    <property type="entry name" value="His_kinase_dom"/>
</dbReference>
<dbReference type="SUPFAM" id="SSF55874">
    <property type="entry name" value="ATPase domain of HSP90 chaperone/DNA topoisomerase II/histidine kinase"/>
    <property type="match status" value="1"/>
</dbReference>
<dbReference type="InterPro" id="IPR003594">
    <property type="entry name" value="HATPase_dom"/>
</dbReference>
<feature type="domain" description="PAC" evidence="9">
    <location>
        <begin position="61"/>
        <end position="113"/>
    </location>
</feature>
<dbReference type="GO" id="GO:0000155">
    <property type="term" value="F:phosphorelay sensor kinase activity"/>
    <property type="evidence" value="ECO:0007669"/>
    <property type="project" value="InterPro"/>
</dbReference>
<dbReference type="InterPro" id="IPR035965">
    <property type="entry name" value="PAS-like_dom_sf"/>
</dbReference>
<dbReference type="SMART" id="SM00388">
    <property type="entry name" value="HisKA"/>
    <property type="match status" value="1"/>
</dbReference>
<evidence type="ECO:0000256" key="1">
    <source>
        <dbReference type="ARBA" id="ARBA00022553"/>
    </source>
</evidence>
<dbReference type="HOGENOM" id="CLU_000445_89_1_2"/>
<dbReference type="InterPro" id="IPR004358">
    <property type="entry name" value="Sig_transdc_His_kin-like_C"/>
</dbReference>
<dbReference type="Pfam" id="PF02518">
    <property type="entry name" value="HATPase_c"/>
    <property type="match status" value="1"/>
</dbReference>
<dbReference type="Gene3D" id="1.10.287.130">
    <property type="match status" value="1"/>
</dbReference>
<dbReference type="Gene3D" id="3.30.450.20">
    <property type="entry name" value="PAS domain"/>
    <property type="match status" value="1"/>
</dbReference>
<dbReference type="Proteomes" id="UP000004348">
    <property type="component" value="Chromosome"/>
</dbReference>
<dbReference type="PROSITE" id="PS50112">
    <property type="entry name" value="PAS"/>
    <property type="match status" value="1"/>
</dbReference>
<feature type="domain" description="PAS" evidence="8">
    <location>
        <begin position="1"/>
        <end position="58"/>
    </location>
</feature>
<reference evidence="10" key="1">
    <citation type="journal article" date="2011" name="PLoS ONE">
        <title>Genome of a low-salinity ammonia-oxidizing archaeon determined by single-cell and metagenomic analysis.</title>
        <authorList>
            <person name="Blainey P.C."/>
            <person name="Mosier A.C."/>
            <person name="Potanina A."/>
            <person name="Francis C.A."/>
            <person name="Quake S.R."/>
        </authorList>
    </citation>
    <scope>NUCLEOTIDE SEQUENCE [LARGE SCALE GENOMIC DNA]</scope>
    <source>
        <strain evidence="10">SFB1</strain>
    </source>
</reference>
<dbReference type="AlphaFoldDB" id="F3KI36"/>
<evidence type="ECO:0000259" key="7">
    <source>
        <dbReference type="PROSITE" id="PS50109"/>
    </source>
</evidence>
<evidence type="ECO:0000256" key="2">
    <source>
        <dbReference type="ARBA" id="ARBA00022679"/>
    </source>
</evidence>
<comment type="caution">
    <text evidence="10">The sequence shown here is derived from an EMBL/GenBank/DDBJ whole genome shotgun (WGS) entry which is preliminary data.</text>
</comment>
<dbReference type="CDD" id="cd00130">
    <property type="entry name" value="PAS"/>
    <property type="match status" value="1"/>
</dbReference>
<dbReference type="EMBL" id="AEGP01000016">
    <property type="protein sequence ID" value="EGG42944.1"/>
    <property type="molecule type" value="Genomic_DNA"/>
</dbReference>
<dbReference type="InterPro" id="IPR000700">
    <property type="entry name" value="PAS-assoc_C"/>
</dbReference>
<dbReference type="InterPro" id="IPR036097">
    <property type="entry name" value="HisK_dim/P_sf"/>
</dbReference>
<dbReference type="Gene3D" id="3.30.565.10">
    <property type="entry name" value="Histidine kinase-like ATPase, C-terminal domain"/>
    <property type="match status" value="1"/>
</dbReference>
<evidence type="ECO:0000256" key="5">
    <source>
        <dbReference type="ARBA" id="ARBA00022840"/>
    </source>
</evidence>
<evidence type="ECO:0000256" key="3">
    <source>
        <dbReference type="ARBA" id="ARBA00022741"/>
    </source>
</evidence>
<keyword evidence="3" id="KW-0547">Nucleotide-binding</keyword>
<dbReference type="SUPFAM" id="SSF55785">
    <property type="entry name" value="PYP-like sensor domain (PAS domain)"/>
    <property type="match status" value="1"/>
</dbReference>
<dbReference type="SMART" id="SM00387">
    <property type="entry name" value="HATPase_c"/>
    <property type="match status" value="1"/>
</dbReference>
<name>F3KI36_9ARCH</name>
<dbReference type="PROSITE" id="PS50113">
    <property type="entry name" value="PAC"/>
    <property type="match status" value="1"/>
</dbReference>
<evidence type="ECO:0000313" key="10">
    <source>
        <dbReference type="EMBL" id="EGG42944.1"/>
    </source>
</evidence>
<gene>
    <name evidence="10" type="ORF">Nlim_0130</name>
</gene>
<proteinExistence type="predicted"/>
<dbReference type="PROSITE" id="PS50109">
    <property type="entry name" value="HIS_KIN"/>
    <property type="match status" value="1"/>
</dbReference>
<dbReference type="Pfam" id="PF13426">
    <property type="entry name" value="PAS_9"/>
    <property type="match status" value="1"/>
</dbReference>
<dbReference type="NCBIfam" id="TIGR00229">
    <property type="entry name" value="sensory_box"/>
    <property type="match status" value="1"/>
</dbReference>
<evidence type="ECO:0000256" key="6">
    <source>
        <dbReference type="ARBA" id="ARBA00023012"/>
    </source>
</evidence>